<comment type="caution">
    <text evidence="2">The sequence shown here is derived from an EMBL/GenBank/DDBJ whole genome shotgun (WGS) entry which is preliminary data.</text>
</comment>
<evidence type="ECO:0000313" key="2">
    <source>
        <dbReference type="EMBL" id="GBN28872.1"/>
    </source>
</evidence>
<proteinExistence type="predicted"/>
<evidence type="ECO:0000256" key="1">
    <source>
        <dbReference type="SAM" id="MobiDB-lite"/>
    </source>
</evidence>
<dbReference type="OrthoDB" id="6426667at2759"/>
<dbReference type="Proteomes" id="UP000499080">
    <property type="component" value="Unassembled WGS sequence"/>
</dbReference>
<name>A0A4Y2MQN1_ARAVE</name>
<gene>
    <name evidence="2" type="ORF">AVEN_91893_2</name>
</gene>
<reference evidence="2 3" key="1">
    <citation type="journal article" date="2019" name="Sci. Rep.">
        <title>Orb-weaving spider Araneus ventricosus genome elucidates the spidroin gene catalogue.</title>
        <authorList>
            <person name="Kono N."/>
            <person name="Nakamura H."/>
            <person name="Ohtoshi R."/>
            <person name="Moran D.A.P."/>
            <person name="Shinohara A."/>
            <person name="Yoshida Y."/>
            <person name="Fujiwara M."/>
            <person name="Mori M."/>
            <person name="Tomita M."/>
            <person name="Arakawa K."/>
        </authorList>
    </citation>
    <scope>NUCLEOTIDE SEQUENCE [LARGE SCALE GENOMIC DNA]</scope>
</reference>
<dbReference type="AlphaFoldDB" id="A0A4Y2MQN1"/>
<organism evidence="2 3">
    <name type="scientific">Araneus ventricosus</name>
    <name type="common">Orbweaver spider</name>
    <name type="synonym">Epeira ventricosa</name>
    <dbReference type="NCBI Taxonomy" id="182803"/>
    <lineage>
        <taxon>Eukaryota</taxon>
        <taxon>Metazoa</taxon>
        <taxon>Ecdysozoa</taxon>
        <taxon>Arthropoda</taxon>
        <taxon>Chelicerata</taxon>
        <taxon>Arachnida</taxon>
        <taxon>Araneae</taxon>
        <taxon>Araneomorphae</taxon>
        <taxon>Entelegynae</taxon>
        <taxon>Araneoidea</taxon>
        <taxon>Araneidae</taxon>
        <taxon>Araneus</taxon>
    </lineage>
</organism>
<sequence>MAAYQALLGNVSVAKPKQRSAPISDSDSEDEIENALANAVRRTSHIAFDAAILDPKVEKRKESIAEIKAERNTKSADSVSANKPQNKLSKNTRKGKFLPSCIHPQKIFVSLSTDMVYHKAQRLASQSTNKSYHSCYKIDLWVRQLVVFLECSPISRIKEIKLFILQ</sequence>
<protein>
    <submittedName>
        <fullName evidence="2">Uncharacterized protein</fullName>
    </submittedName>
</protein>
<evidence type="ECO:0000313" key="3">
    <source>
        <dbReference type="Proteomes" id="UP000499080"/>
    </source>
</evidence>
<keyword evidence="3" id="KW-1185">Reference proteome</keyword>
<feature type="compositionally biased region" description="Polar residues" evidence="1">
    <location>
        <begin position="75"/>
        <end position="89"/>
    </location>
</feature>
<feature type="region of interest" description="Disordered" evidence="1">
    <location>
        <begin position="68"/>
        <end position="91"/>
    </location>
</feature>
<accession>A0A4Y2MQN1</accession>
<dbReference type="EMBL" id="BGPR01007702">
    <property type="protein sequence ID" value="GBN28872.1"/>
    <property type="molecule type" value="Genomic_DNA"/>
</dbReference>